<evidence type="ECO:0000256" key="4">
    <source>
        <dbReference type="SAM" id="Phobius"/>
    </source>
</evidence>
<dbReference type="CDD" id="cd13704">
    <property type="entry name" value="PBP2_HisK"/>
    <property type="match status" value="1"/>
</dbReference>
<feature type="signal peptide" evidence="5">
    <location>
        <begin position="1"/>
        <end position="21"/>
    </location>
</feature>
<dbReference type="InterPro" id="IPR003594">
    <property type="entry name" value="HATPase_dom"/>
</dbReference>
<dbReference type="AlphaFoldDB" id="A0A501X032"/>
<dbReference type="SMART" id="SM00388">
    <property type="entry name" value="HisKA"/>
    <property type="match status" value="1"/>
</dbReference>
<dbReference type="InterPro" id="IPR004358">
    <property type="entry name" value="Sig_transdc_His_kin-like_C"/>
</dbReference>
<dbReference type="InterPro" id="IPR036890">
    <property type="entry name" value="HATPase_C_sf"/>
</dbReference>
<dbReference type="GO" id="GO:0000155">
    <property type="term" value="F:phosphorelay sensor kinase activity"/>
    <property type="evidence" value="ECO:0007669"/>
    <property type="project" value="InterPro"/>
</dbReference>
<feature type="domain" description="Histidine kinase" evidence="6">
    <location>
        <begin position="323"/>
        <end position="564"/>
    </location>
</feature>
<dbReference type="Gene3D" id="1.10.287.130">
    <property type="match status" value="1"/>
</dbReference>
<evidence type="ECO:0000313" key="8">
    <source>
        <dbReference type="Proteomes" id="UP000315901"/>
    </source>
</evidence>
<evidence type="ECO:0000256" key="3">
    <source>
        <dbReference type="ARBA" id="ARBA00022553"/>
    </source>
</evidence>
<dbReference type="PRINTS" id="PR00344">
    <property type="entry name" value="BCTRLSENSOR"/>
</dbReference>
<dbReference type="SMART" id="SM00387">
    <property type="entry name" value="HATPase_c"/>
    <property type="match status" value="1"/>
</dbReference>
<dbReference type="CDD" id="cd00082">
    <property type="entry name" value="HisKA"/>
    <property type="match status" value="1"/>
</dbReference>
<dbReference type="SMART" id="SM00062">
    <property type="entry name" value="PBPb"/>
    <property type="match status" value="1"/>
</dbReference>
<evidence type="ECO:0000313" key="7">
    <source>
        <dbReference type="EMBL" id="TPE54155.1"/>
    </source>
</evidence>
<dbReference type="PANTHER" id="PTHR43065">
    <property type="entry name" value="SENSOR HISTIDINE KINASE"/>
    <property type="match status" value="1"/>
</dbReference>
<dbReference type="SUPFAM" id="SSF55874">
    <property type="entry name" value="ATPase domain of HSP90 chaperone/DNA topoisomerase II/histidine kinase"/>
    <property type="match status" value="1"/>
</dbReference>
<evidence type="ECO:0000256" key="1">
    <source>
        <dbReference type="ARBA" id="ARBA00000085"/>
    </source>
</evidence>
<dbReference type="InterPro" id="IPR005467">
    <property type="entry name" value="His_kinase_dom"/>
</dbReference>
<feature type="chain" id="PRO_5021376889" description="histidine kinase" evidence="5">
    <location>
        <begin position="22"/>
        <end position="567"/>
    </location>
</feature>
<evidence type="ECO:0000256" key="5">
    <source>
        <dbReference type="SAM" id="SignalP"/>
    </source>
</evidence>
<dbReference type="Gene3D" id="3.30.565.10">
    <property type="entry name" value="Histidine kinase-like ATPase, C-terminal domain"/>
    <property type="match status" value="1"/>
</dbReference>
<dbReference type="InterPro" id="IPR001638">
    <property type="entry name" value="Solute-binding_3/MltF_N"/>
</dbReference>
<dbReference type="InterPro" id="IPR036097">
    <property type="entry name" value="HisK_dim/P_sf"/>
</dbReference>
<gene>
    <name evidence="7" type="ORF">FJM67_05950</name>
</gene>
<dbReference type="RefSeq" id="WP_140587821.1">
    <property type="nucleotide sequence ID" value="NZ_VFRR01000007.1"/>
</dbReference>
<dbReference type="PANTHER" id="PTHR43065:SF42">
    <property type="entry name" value="TWO-COMPONENT SENSOR PPRA"/>
    <property type="match status" value="1"/>
</dbReference>
<keyword evidence="4" id="KW-0812">Transmembrane</keyword>
<dbReference type="InterPro" id="IPR003661">
    <property type="entry name" value="HisK_dim/P_dom"/>
</dbReference>
<keyword evidence="5" id="KW-0732">Signal</keyword>
<name>A0A501X032_9GAMM</name>
<dbReference type="Pfam" id="PF02518">
    <property type="entry name" value="HATPase_c"/>
    <property type="match status" value="1"/>
</dbReference>
<dbReference type="EC" id="2.7.13.3" evidence="2"/>
<dbReference type="OrthoDB" id="1931120at2"/>
<organism evidence="7 8">
    <name type="scientific">Maribrevibacterium harenarium</name>
    <dbReference type="NCBI Taxonomy" id="2589817"/>
    <lineage>
        <taxon>Bacteria</taxon>
        <taxon>Pseudomonadati</taxon>
        <taxon>Pseudomonadota</taxon>
        <taxon>Gammaproteobacteria</taxon>
        <taxon>Oceanospirillales</taxon>
        <taxon>Oceanospirillaceae</taxon>
        <taxon>Maribrevibacterium</taxon>
    </lineage>
</organism>
<evidence type="ECO:0000259" key="6">
    <source>
        <dbReference type="PROSITE" id="PS50109"/>
    </source>
</evidence>
<feature type="transmembrane region" description="Helical" evidence="4">
    <location>
        <begin position="268"/>
        <end position="290"/>
    </location>
</feature>
<dbReference type="Pfam" id="PF00497">
    <property type="entry name" value="SBP_bac_3"/>
    <property type="match status" value="1"/>
</dbReference>
<keyword evidence="3" id="KW-0597">Phosphoprotein</keyword>
<comment type="caution">
    <text evidence="7">The sequence shown here is derived from an EMBL/GenBank/DDBJ whole genome shotgun (WGS) entry which is preliminary data.</text>
</comment>
<sequence>MIRLVLIPLLMYAMLASSVEALERLGPDGRPLVRTIKIAADYNYPPYEFLDENGEPAGYNVDLTYAIAEVMGFDIKLVMTDWESAYSGLLSGKYDVLQGIAYSDERAQRIRFSAPHSIVNQSLFARKDGPKISDVSELDQHEVIVQNASIMHEYLLQNHPNTIIIPVATHSDALRLLAAGKHDFALTANLPSLYLSKEMGLSNIEPIGRPVAGQRLGYGTLINNEEILTLFSEGLAILKNTGRQQAIYDKWLGALDNNKLQLRELGQYAFYTTLVLLVVLGGIVIWNNMLRKEVEKRSRLLKEQQAQLIQADKMASLGVLVSGVAHEINNPTGLLMLNLPILREAWLDALPYLDEVEQQQGELRLAGLSYQRLKSELPYLLDEMQQSTDKIRNIVNDLKDFARAQPDDISEQVNINETVAMAVRLVDKSIRNASQQFSLQLAEQPLLVKGNSQRIEQVLINLILNACDALQANPQSQGKLYVSTRLNSDTQEVAIDIEDDGVGIAKADLVRLTEPFFTTKREQGGTGLGLSVSASIIQAHGGRLLFTSEPRLGTKVTVALPLMHIGN</sequence>
<keyword evidence="4" id="KW-1133">Transmembrane helix</keyword>
<dbReference type="Proteomes" id="UP000315901">
    <property type="component" value="Unassembled WGS sequence"/>
</dbReference>
<keyword evidence="8" id="KW-1185">Reference proteome</keyword>
<protein>
    <recommendedName>
        <fullName evidence="2">histidine kinase</fullName>
        <ecNumber evidence="2">2.7.13.3</ecNumber>
    </recommendedName>
</protein>
<dbReference type="Gene3D" id="3.40.190.10">
    <property type="entry name" value="Periplasmic binding protein-like II"/>
    <property type="match status" value="2"/>
</dbReference>
<comment type="catalytic activity">
    <reaction evidence="1">
        <text>ATP + protein L-histidine = ADP + protein N-phospho-L-histidine.</text>
        <dbReference type="EC" id="2.7.13.3"/>
    </reaction>
</comment>
<proteinExistence type="predicted"/>
<keyword evidence="4" id="KW-0472">Membrane</keyword>
<evidence type="ECO:0000256" key="2">
    <source>
        <dbReference type="ARBA" id="ARBA00012438"/>
    </source>
</evidence>
<dbReference type="EMBL" id="VFRR01000007">
    <property type="protein sequence ID" value="TPE54155.1"/>
    <property type="molecule type" value="Genomic_DNA"/>
</dbReference>
<dbReference type="SUPFAM" id="SSF47384">
    <property type="entry name" value="Homodimeric domain of signal transducing histidine kinase"/>
    <property type="match status" value="1"/>
</dbReference>
<accession>A0A501X032</accession>
<reference evidence="7 8" key="1">
    <citation type="submission" date="2019-06" db="EMBL/GenBank/DDBJ databases">
        <title>A novel bacterium of genus Marinomonas, isolated from coastal sand.</title>
        <authorList>
            <person name="Huang H."/>
            <person name="Mo K."/>
            <person name="Hu Y."/>
        </authorList>
    </citation>
    <scope>NUCLEOTIDE SEQUENCE [LARGE SCALE GENOMIC DNA]</scope>
    <source>
        <strain evidence="7 8">HB171799</strain>
    </source>
</reference>
<dbReference type="SUPFAM" id="SSF53850">
    <property type="entry name" value="Periplasmic binding protein-like II"/>
    <property type="match status" value="1"/>
</dbReference>
<dbReference type="Pfam" id="PF00512">
    <property type="entry name" value="HisKA"/>
    <property type="match status" value="1"/>
</dbReference>
<dbReference type="PROSITE" id="PS50109">
    <property type="entry name" value="HIS_KIN"/>
    <property type="match status" value="1"/>
</dbReference>